<sequence>MSARGACLACRARKVCERGPAQRCKRCTMMDLDGCVYEKTKKRGTGATLRGGEACKRCRARKRKCDAKRPCTTCVETNSAPECEYEIVSTQPRPSSHHQFLFWNKPNSSSSSDTFARERWTVEEAVPQISTKAPVATITQSNPEAVPPARALIHSLSHLPPYKPPEPQPHTLNGVRTHDPTRITLPPFSLLSTLIFPGIPPEPHVALSSLGPERFQLSDTALEELDMKFRLRVVCRLIKLAVRFTSEKQQALLRGDTSGTIIHPFFISAAHSLGMHFCEGMANVPAMVRLQAKYVQESLELLTEIHKGSDWELRAQVAIWITAGSVIMRLGYLTSLYVKRSCEAVDMARLQFVPTYGRPPAFSEDLHERLSLLTQAIYFENFLFLTCGGPEPSMTTRIEKEFRHKLQVRPAISSSFTFRIQHFPIGGLPGIVQDLPVDHAHAKYSAGQRHGGCTRPSSYRR</sequence>
<accession>A0ACB6Z7G1</accession>
<gene>
    <name evidence="1" type="ORF">BDM02DRAFT_491555</name>
</gene>
<dbReference type="EMBL" id="MU118084">
    <property type="protein sequence ID" value="KAF9645625.1"/>
    <property type="molecule type" value="Genomic_DNA"/>
</dbReference>
<protein>
    <submittedName>
        <fullName evidence="1">Uncharacterized protein</fullName>
    </submittedName>
</protein>
<evidence type="ECO:0000313" key="1">
    <source>
        <dbReference type="EMBL" id="KAF9645625.1"/>
    </source>
</evidence>
<dbReference type="Proteomes" id="UP000886501">
    <property type="component" value="Unassembled WGS sequence"/>
</dbReference>
<organism evidence="1 2">
    <name type="scientific">Thelephora ganbajun</name>
    <name type="common">Ganba fungus</name>
    <dbReference type="NCBI Taxonomy" id="370292"/>
    <lineage>
        <taxon>Eukaryota</taxon>
        <taxon>Fungi</taxon>
        <taxon>Dikarya</taxon>
        <taxon>Basidiomycota</taxon>
        <taxon>Agaricomycotina</taxon>
        <taxon>Agaricomycetes</taxon>
        <taxon>Thelephorales</taxon>
        <taxon>Thelephoraceae</taxon>
        <taxon>Thelephora</taxon>
    </lineage>
</organism>
<evidence type="ECO:0000313" key="2">
    <source>
        <dbReference type="Proteomes" id="UP000886501"/>
    </source>
</evidence>
<reference evidence="1" key="1">
    <citation type="submission" date="2019-10" db="EMBL/GenBank/DDBJ databases">
        <authorList>
            <consortium name="DOE Joint Genome Institute"/>
            <person name="Kuo A."/>
            <person name="Miyauchi S."/>
            <person name="Kiss E."/>
            <person name="Drula E."/>
            <person name="Kohler A."/>
            <person name="Sanchez-Garcia M."/>
            <person name="Andreopoulos B."/>
            <person name="Barry K.W."/>
            <person name="Bonito G."/>
            <person name="Buee M."/>
            <person name="Carver A."/>
            <person name="Chen C."/>
            <person name="Cichocki N."/>
            <person name="Clum A."/>
            <person name="Culley D."/>
            <person name="Crous P.W."/>
            <person name="Fauchery L."/>
            <person name="Girlanda M."/>
            <person name="Hayes R."/>
            <person name="Keri Z."/>
            <person name="Labutti K."/>
            <person name="Lipzen A."/>
            <person name="Lombard V."/>
            <person name="Magnuson J."/>
            <person name="Maillard F."/>
            <person name="Morin E."/>
            <person name="Murat C."/>
            <person name="Nolan M."/>
            <person name="Ohm R."/>
            <person name="Pangilinan J."/>
            <person name="Pereira M."/>
            <person name="Perotto S."/>
            <person name="Peter M."/>
            <person name="Riley R."/>
            <person name="Sitrit Y."/>
            <person name="Stielow B."/>
            <person name="Szollosi G."/>
            <person name="Zifcakova L."/>
            <person name="Stursova M."/>
            <person name="Spatafora J.W."/>
            <person name="Tedersoo L."/>
            <person name="Vaario L.-M."/>
            <person name="Yamada A."/>
            <person name="Yan M."/>
            <person name="Wang P."/>
            <person name="Xu J."/>
            <person name="Bruns T."/>
            <person name="Baldrian P."/>
            <person name="Vilgalys R."/>
            <person name="Henrissat B."/>
            <person name="Grigoriev I.V."/>
            <person name="Hibbett D."/>
            <person name="Nagy L.G."/>
            <person name="Martin F.M."/>
        </authorList>
    </citation>
    <scope>NUCLEOTIDE SEQUENCE</scope>
    <source>
        <strain evidence="1">P2</strain>
    </source>
</reference>
<reference evidence="1" key="2">
    <citation type="journal article" date="2020" name="Nat. Commun.">
        <title>Large-scale genome sequencing of mycorrhizal fungi provides insights into the early evolution of symbiotic traits.</title>
        <authorList>
            <person name="Miyauchi S."/>
            <person name="Kiss E."/>
            <person name="Kuo A."/>
            <person name="Drula E."/>
            <person name="Kohler A."/>
            <person name="Sanchez-Garcia M."/>
            <person name="Morin E."/>
            <person name="Andreopoulos B."/>
            <person name="Barry K.W."/>
            <person name="Bonito G."/>
            <person name="Buee M."/>
            <person name="Carver A."/>
            <person name="Chen C."/>
            <person name="Cichocki N."/>
            <person name="Clum A."/>
            <person name="Culley D."/>
            <person name="Crous P.W."/>
            <person name="Fauchery L."/>
            <person name="Girlanda M."/>
            <person name="Hayes R.D."/>
            <person name="Keri Z."/>
            <person name="LaButti K."/>
            <person name="Lipzen A."/>
            <person name="Lombard V."/>
            <person name="Magnuson J."/>
            <person name="Maillard F."/>
            <person name="Murat C."/>
            <person name="Nolan M."/>
            <person name="Ohm R.A."/>
            <person name="Pangilinan J."/>
            <person name="Pereira M.F."/>
            <person name="Perotto S."/>
            <person name="Peter M."/>
            <person name="Pfister S."/>
            <person name="Riley R."/>
            <person name="Sitrit Y."/>
            <person name="Stielow J.B."/>
            <person name="Szollosi G."/>
            <person name="Zifcakova L."/>
            <person name="Stursova M."/>
            <person name="Spatafora J.W."/>
            <person name="Tedersoo L."/>
            <person name="Vaario L.M."/>
            <person name="Yamada A."/>
            <person name="Yan M."/>
            <person name="Wang P."/>
            <person name="Xu J."/>
            <person name="Bruns T."/>
            <person name="Baldrian P."/>
            <person name="Vilgalys R."/>
            <person name="Dunand C."/>
            <person name="Henrissat B."/>
            <person name="Grigoriev I.V."/>
            <person name="Hibbett D."/>
            <person name="Nagy L.G."/>
            <person name="Martin F.M."/>
        </authorList>
    </citation>
    <scope>NUCLEOTIDE SEQUENCE</scope>
    <source>
        <strain evidence="1">P2</strain>
    </source>
</reference>
<keyword evidence="2" id="KW-1185">Reference proteome</keyword>
<proteinExistence type="predicted"/>
<comment type="caution">
    <text evidence="1">The sequence shown here is derived from an EMBL/GenBank/DDBJ whole genome shotgun (WGS) entry which is preliminary data.</text>
</comment>
<name>A0ACB6Z7G1_THEGA</name>